<dbReference type="Proteomes" id="UP000826793">
    <property type="component" value="Unassembled WGS sequence"/>
</dbReference>
<evidence type="ECO:0000256" key="4">
    <source>
        <dbReference type="ARBA" id="ARBA00023136"/>
    </source>
</evidence>
<dbReference type="Pfam" id="PF02674">
    <property type="entry name" value="Colicin_V"/>
    <property type="match status" value="2"/>
</dbReference>
<accession>A0A9D2MXJ8</accession>
<protein>
    <submittedName>
        <fullName evidence="6">CvpA family protein</fullName>
    </submittedName>
</protein>
<dbReference type="GO" id="GO:0016020">
    <property type="term" value="C:membrane"/>
    <property type="evidence" value="ECO:0007669"/>
    <property type="project" value="UniProtKB-SubCell"/>
</dbReference>
<keyword evidence="4 5" id="KW-0472">Membrane</keyword>
<name>A0A9D2MXJ8_9FIRM</name>
<feature type="transmembrane region" description="Helical" evidence="5">
    <location>
        <begin position="165"/>
        <end position="189"/>
    </location>
</feature>
<evidence type="ECO:0000313" key="7">
    <source>
        <dbReference type="Proteomes" id="UP000826793"/>
    </source>
</evidence>
<keyword evidence="2 5" id="KW-0812">Transmembrane</keyword>
<feature type="transmembrane region" description="Helical" evidence="5">
    <location>
        <begin position="26"/>
        <end position="47"/>
    </location>
</feature>
<organism evidence="6 7">
    <name type="scientific">Candidatus Acutalibacter pullicola</name>
    <dbReference type="NCBI Taxonomy" id="2838417"/>
    <lineage>
        <taxon>Bacteria</taxon>
        <taxon>Bacillati</taxon>
        <taxon>Bacillota</taxon>
        <taxon>Clostridia</taxon>
        <taxon>Eubacteriales</taxon>
        <taxon>Acutalibacteraceae</taxon>
        <taxon>Acutalibacter</taxon>
    </lineage>
</organism>
<proteinExistence type="predicted"/>
<evidence type="ECO:0000313" key="6">
    <source>
        <dbReference type="EMBL" id="HJB98530.1"/>
    </source>
</evidence>
<evidence type="ECO:0000256" key="2">
    <source>
        <dbReference type="ARBA" id="ARBA00022692"/>
    </source>
</evidence>
<reference evidence="6" key="1">
    <citation type="journal article" date="2021" name="PeerJ">
        <title>Extensive microbial diversity within the chicken gut microbiome revealed by metagenomics and culture.</title>
        <authorList>
            <person name="Gilroy R."/>
            <person name="Ravi A."/>
            <person name="Getino M."/>
            <person name="Pursley I."/>
            <person name="Horton D.L."/>
            <person name="Alikhan N.F."/>
            <person name="Baker D."/>
            <person name="Gharbi K."/>
            <person name="Hall N."/>
            <person name="Watson M."/>
            <person name="Adriaenssens E.M."/>
            <person name="Foster-Nyarko E."/>
            <person name="Jarju S."/>
            <person name="Secka A."/>
            <person name="Antonio M."/>
            <person name="Oren A."/>
            <person name="Chaudhuri R.R."/>
            <person name="La Ragione R."/>
            <person name="Hildebrand F."/>
            <person name="Pallen M.J."/>
        </authorList>
    </citation>
    <scope>NUCLEOTIDE SEQUENCE</scope>
    <source>
        <strain evidence="6">CHK185-1770</strain>
    </source>
</reference>
<dbReference type="AlphaFoldDB" id="A0A9D2MXJ8"/>
<gene>
    <name evidence="6" type="ORF">H9710_08125</name>
</gene>
<sequence length="225" mass="23783">MFVCVCLLFVIIGARRGFIKSAVHFLGAILSACLASLLGGAAAQWVFDNFFRQALAERIGESLASMGNGDALAAVQEVLSSLPDFLLRALESAGITANSLADSLTAGSGQAAEMIAQGLSPVFVGFLKILAVIVLFFLFMIAVRALGSLLSTVFYLPVLSQVNALLGGVFGLLLAVVTVWIILGVLWVFTPLLPAETQTQLTEALEASYLLGPLSAWNPLETMFQ</sequence>
<comment type="subcellular location">
    <subcellularLocation>
        <location evidence="1">Membrane</location>
        <topology evidence="1">Multi-pass membrane protein</topology>
    </subcellularLocation>
</comment>
<dbReference type="GO" id="GO:0009403">
    <property type="term" value="P:toxin biosynthetic process"/>
    <property type="evidence" value="ECO:0007669"/>
    <property type="project" value="InterPro"/>
</dbReference>
<comment type="caution">
    <text evidence="6">The sequence shown here is derived from an EMBL/GenBank/DDBJ whole genome shotgun (WGS) entry which is preliminary data.</text>
</comment>
<dbReference type="EMBL" id="DWXG01000065">
    <property type="protein sequence ID" value="HJB98530.1"/>
    <property type="molecule type" value="Genomic_DNA"/>
</dbReference>
<feature type="transmembrane region" description="Helical" evidence="5">
    <location>
        <begin position="122"/>
        <end position="145"/>
    </location>
</feature>
<evidence type="ECO:0000256" key="5">
    <source>
        <dbReference type="SAM" id="Phobius"/>
    </source>
</evidence>
<reference evidence="6" key="2">
    <citation type="submission" date="2021-04" db="EMBL/GenBank/DDBJ databases">
        <authorList>
            <person name="Gilroy R."/>
        </authorList>
    </citation>
    <scope>NUCLEOTIDE SEQUENCE</scope>
    <source>
        <strain evidence="6">CHK185-1770</strain>
    </source>
</reference>
<evidence type="ECO:0000256" key="3">
    <source>
        <dbReference type="ARBA" id="ARBA00022989"/>
    </source>
</evidence>
<dbReference type="InterPro" id="IPR003825">
    <property type="entry name" value="Colicin-V_CvpA"/>
</dbReference>
<evidence type="ECO:0000256" key="1">
    <source>
        <dbReference type="ARBA" id="ARBA00004141"/>
    </source>
</evidence>
<keyword evidence="3 5" id="KW-1133">Transmembrane helix</keyword>